<feature type="non-terminal residue" evidence="1">
    <location>
        <position position="71"/>
    </location>
</feature>
<dbReference type="Proteomes" id="UP000811619">
    <property type="component" value="Unassembled WGS sequence"/>
</dbReference>
<evidence type="ECO:0000313" key="2">
    <source>
        <dbReference type="Proteomes" id="UP000811619"/>
    </source>
</evidence>
<reference evidence="1" key="1">
    <citation type="journal article" date="2020" name="bioRxiv">
        <title>Whole genome comparisons of ergot fungi reveals the divergence and evolution of species within the genus Claviceps are the result of varying mechanisms driving genome evolution and host range expansion.</title>
        <authorList>
            <person name="Wyka S.A."/>
            <person name="Mondo S.J."/>
            <person name="Liu M."/>
            <person name="Dettman J."/>
            <person name="Nalam V."/>
            <person name="Broders K.D."/>
        </authorList>
    </citation>
    <scope>NUCLEOTIDE SEQUENCE</scope>
    <source>
        <strain evidence="1">CCC 489</strain>
    </source>
</reference>
<dbReference type="AlphaFoldDB" id="A0A8K0NEG6"/>
<sequence length="71" mass="7968">MSGTTIDDVVKRLSTADIDVRLKLEAATTLRDSLDHYTSGPIYSPFLKRLMPIFLNILRGPCIFQSNSPEQ</sequence>
<dbReference type="EMBL" id="SRPY01001435">
    <property type="protein sequence ID" value="KAG5913121.1"/>
    <property type="molecule type" value="Genomic_DNA"/>
</dbReference>
<protein>
    <submittedName>
        <fullName evidence="1">Uncharacterized protein</fullName>
    </submittedName>
</protein>
<dbReference type="OrthoDB" id="5570127at2759"/>
<evidence type="ECO:0000313" key="1">
    <source>
        <dbReference type="EMBL" id="KAG5913121.1"/>
    </source>
</evidence>
<proteinExistence type="predicted"/>
<comment type="caution">
    <text evidence="1">The sequence shown here is derived from an EMBL/GenBank/DDBJ whole genome shotgun (WGS) entry which is preliminary data.</text>
</comment>
<accession>A0A8K0NEG6</accession>
<organism evidence="1 2">
    <name type="scientific">Claviceps africana</name>
    <dbReference type="NCBI Taxonomy" id="83212"/>
    <lineage>
        <taxon>Eukaryota</taxon>
        <taxon>Fungi</taxon>
        <taxon>Dikarya</taxon>
        <taxon>Ascomycota</taxon>
        <taxon>Pezizomycotina</taxon>
        <taxon>Sordariomycetes</taxon>
        <taxon>Hypocreomycetidae</taxon>
        <taxon>Hypocreales</taxon>
        <taxon>Clavicipitaceae</taxon>
        <taxon>Claviceps</taxon>
    </lineage>
</organism>
<keyword evidence="2" id="KW-1185">Reference proteome</keyword>
<gene>
    <name evidence="1" type="ORF">E4U42_001444</name>
</gene>
<name>A0A8K0NEG6_9HYPO</name>